<organism evidence="2 3">
    <name type="scientific">Anopheles culicifacies</name>
    <dbReference type="NCBI Taxonomy" id="139723"/>
    <lineage>
        <taxon>Eukaryota</taxon>
        <taxon>Metazoa</taxon>
        <taxon>Ecdysozoa</taxon>
        <taxon>Arthropoda</taxon>
        <taxon>Hexapoda</taxon>
        <taxon>Insecta</taxon>
        <taxon>Pterygota</taxon>
        <taxon>Neoptera</taxon>
        <taxon>Endopterygota</taxon>
        <taxon>Diptera</taxon>
        <taxon>Nematocera</taxon>
        <taxon>Culicoidea</taxon>
        <taxon>Culicidae</taxon>
        <taxon>Anophelinae</taxon>
        <taxon>Anopheles</taxon>
        <taxon>culicifacies species complex</taxon>
    </lineage>
</organism>
<feature type="region of interest" description="Disordered" evidence="1">
    <location>
        <begin position="265"/>
        <end position="300"/>
    </location>
</feature>
<dbReference type="AlphaFoldDB" id="A0A182M8C1"/>
<proteinExistence type="predicted"/>
<name>A0A182M8C1_9DIPT</name>
<feature type="region of interest" description="Disordered" evidence="1">
    <location>
        <begin position="1"/>
        <end position="22"/>
    </location>
</feature>
<sequence length="306" mass="33717">MPVLPYHSSPIMPRKKERRSLRGGVHQGVVRIVRARVAVRSAQQGSTRSLPVQPALVVLGLVRSVTVRFDPQHEQDNENDSDEGTCHDADDHSGTLFGFGVDAATFVLGKARRWVRLRMRLIGLLWFRVGRFGHLHRWWSSTVRRLMYRRTVFLSIILIVGREMYIHNLFLGGGWSLWTNRRTGGGRYNTATGGSTCRCTGTRRSHRNRRAVAINGTAVTSTTATKTARSTTTAHAAGCVHLTGVHPLHLPELLAVDVVNTSVTSPLPEPCRQSSSSHSFSPGLPRPRPPDPSLPPPPDAVVAVCL</sequence>
<keyword evidence="3" id="KW-1185">Reference proteome</keyword>
<reference evidence="2" key="2">
    <citation type="submission" date="2020-05" db="UniProtKB">
        <authorList>
            <consortium name="EnsemblMetazoa"/>
        </authorList>
    </citation>
    <scope>IDENTIFICATION</scope>
    <source>
        <strain evidence="2">A-37</strain>
    </source>
</reference>
<feature type="compositionally biased region" description="Pro residues" evidence="1">
    <location>
        <begin position="284"/>
        <end position="299"/>
    </location>
</feature>
<reference evidence="3" key="1">
    <citation type="submission" date="2013-09" db="EMBL/GenBank/DDBJ databases">
        <title>The Genome Sequence of Anopheles culicifacies species A.</title>
        <authorList>
            <consortium name="The Broad Institute Genomics Platform"/>
            <person name="Neafsey D.E."/>
            <person name="Besansky N."/>
            <person name="Howell P."/>
            <person name="Walton C."/>
            <person name="Young S.K."/>
            <person name="Zeng Q."/>
            <person name="Gargeya S."/>
            <person name="Fitzgerald M."/>
            <person name="Haas B."/>
            <person name="Abouelleil A."/>
            <person name="Allen A.W."/>
            <person name="Alvarado L."/>
            <person name="Arachchi H.M."/>
            <person name="Berlin A.M."/>
            <person name="Chapman S.B."/>
            <person name="Gainer-Dewar J."/>
            <person name="Goldberg J."/>
            <person name="Griggs A."/>
            <person name="Gujja S."/>
            <person name="Hansen M."/>
            <person name="Howarth C."/>
            <person name="Imamovic A."/>
            <person name="Ireland A."/>
            <person name="Larimer J."/>
            <person name="McCowan C."/>
            <person name="Murphy C."/>
            <person name="Pearson M."/>
            <person name="Poon T.W."/>
            <person name="Priest M."/>
            <person name="Roberts A."/>
            <person name="Saif S."/>
            <person name="Shea T."/>
            <person name="Sisk P."/>
            <person name="Sykes S."/>
            <person name="Wortman J."/>
            <person name="Nusbaum C."/>
            <person name="Birren B."/>
        </authorList>
    </citation>
    <scope>NUCLEOTIDE SEQUENCE [LARGE SCALE GENOMIC DNA]</scope>
    <source>
        <strain evidence="3">A-37</strain>
    </source>
</reference>
<protein>
    <submittedName>
        <fullName evidence="2">Uncharacterized protein</fullName>
    </submittedName>
</protein>
<dbReference type="Proteomes" id="UP000075883">
    <property type="component" value="Unassembled WGS sequence"/>
</dbReference>
<evidence type="ECO:0000256" key="1">
    <source>
        <dbReference type="SAM" id="MobiDB-lite"/>
    </source>
</evidence>
<dbReference type="VEuPathDB" id="VectorBase:ACUA011980"/>
<dbReference type="EnsemblMetazoa" id="ACUA011980-RA">
    <property type="protein sequence ID" value="ACUA011980-PA"/>
    <property type="gene ID" value="ACUA011980"/>
</dbReference>
<feature type="compositionally biased region" description="Low complexity" evidence="1">
    <location>
        <begin position="274"/>
        <end position="283"/>
    </location>
</feature>
<accession>A0A182M8C1</accession>
<dbReference type="EMBL" id="AXCM01002109">
    <property type="status" value="NOT_ANNOTATED_CDS"/>
    <property type="molecule type" value="Genomic_DNA"/>
</dbReference>
<evidence type="ECO:0000313" key="3">
    <source>
        <dbReference type="Proteomes" id="UP000075883"/>
    </source>
</evidence>
<dbReference type="EMBL" id="AXCM01002108">
    <property type="status" value="NOT_ANNOTATED_CDS"/>
    <property type="molecule type" value="Genomic_DNA"/>
</dbReference>
<evidence type="ECO:0000313" key="2">
    <source>
        <dbReference type="EnsemblMetazoa" id="ACUA011980-PA"/>
    </source>
</evidence>